<dbReference type="RefSeq" id="WP_013588079.1">
    <property type="nucleotide sequence ID" value="NZ_CADFGL010000009.1"/>
</dbReference>
<evidence type="ECO:0000313" key="5">
    <source>
        <dbReference type="Proteomes" id="UP000494102"/>
    </source>
</evidence>
<dbReference type="Proteomes" id="UP000494249">
    <property type="component" value="Unassembled WGS sequence"/>
</dbReference>
<dbReference type="EMBL" id="CADIKB010000031">
    <property type="protein sequence ID" value="CAB3723198.1"/>
    <property type="molecule type" value="Genomic_DNA"/>
</dbReference>
<proteinExistence type="predicted"/>
<evidence type="ECO:0008006" key="7">
    <source>
        <dbReference type="Google" id="ProtNLM"/>
    </source>
</evidence>
<feature type="chain" id="PRO_5036181542" description="Lipoprotein" evidence="2">
    <location>
        <begin position="31"/>
        <end position="116"/>
    </location>
</feature>
<evidence type="ECO:0000256" key="1">
    <source>
        <dbReference type="SAM" id="MobiDB-lite"/>
    </source>
</evidence>
<dbReference type="InterPro" id="IPR022053">
    <property type="entry name" value="DUF3613"/>
</dbReference>
<name>A0A6J5C2F3_9BURK</name>
<dbReference type="AlphaFoldDB" id="A0A6J5C2F3"/>
<reference evidence="5 6" key="1">
    <citation type="submission" date="2020-04" db="EMBL/GenBank/DDBJ databases">
        <authorList>
            <person name="De Canck E."/>
        </authorList>
    </citation>
    <scope>NUCLEOTIDE SEQUENCE [LARGE SCALE GENOMIC DNA]</scope>
    <source>
        <strain evidence="3 6">LMG 22037</strain>
        <strain evidence="4 5">LMG 9964</strain>
    </source>
</reference>
<keyword evidence="2" id="KW-0732">Signal</keyword>
<evidence type="ECO:0000313" key="3">
    <source>
        <dbReference type="EMBL" id="CAB3723198.1"/>
    </source>
</evidence>
<evidence type="ECO:0000313" key="4">
    <source>
        <dbReference type="EMBL" id="CAB4048011.1"/>
    </source>
</evidence>
<evidence type="ECO:0000313" key="6">
    <source>
        <dbReference type="Proteomes" id="UP000494249"/>
    </source>
</evidence>
<feature type="compositionally biased region" description="Gly residues" evidence="1">
    <location>
        <begin position="101"/>
        <end position="110"/>
    </location>
</feature>
<evidence type="ECO:0000256" key="2">
    <source>
        <dbReference type="SAM" id="SignalP"/>
    </source>
</evidence>
<organism evidence="3 6">
    <name type="scientific">Paraburkholderia phenoliruptrix</name>
    <dbReference type="NCBI Taxonomy" id="252970"/>
    <lineage>
        <taxon>Bacteria</taxon>
        <taxon>Pseudomonadati</taxon>
        <taxon>Pseudomonadota</taxon>
        <taxon>Betaproteobacteria</taxon>
        <taxon>Burkholderiales</taxon>
        <taxon>Burkholderiaceae</taxon>
        <taxon>Paraburkholderia</taxon>
    </lineage>
</organism>
<dbReference type="GeneID" id="27796654"/>
<dbReference type="EMBL" id="CADILN010000002">
    <property type="protein sequence ID" value="CAB4048011.1"/>
    <property type="molecule type" value="Genomic_DNA"/>
</dbReference>
<protein>
    <recommendedName>
        <fullName evidence="7">Lipoprotein</fullName>
    </recommendedName>
</protein>
<feature type="signal peptide" evidence="2">
    <location>
        <begin position="1"/>
        <end position="30"/>
    </location>
</feature>
<gene>
    <name evidence="3" type="ORF">LMG22037_04942</name>
    <name evidence="4" type="ORF">LMG9964_01645</name>
</gene>
<sequence length="116" mass="12059">MKTNERNQMPWRLAARVVMLALAACAAAHAGAQSAGAGEAVQRSEVGHSTAAWLELQRSNAQAAAAQPMLGEEAGLAYRRYMQSFKSRIPDLYGSALNQGSGSGQGGGLTGSLPQN</sequence>
<dbReference type="Pfam" id="PF12266">
    <property type="entry name" value="DUF3613"/>
    <property type="match status" value="1"/>
</dbReference>
<dbReference type="Proteomes" id="UP000494102">
    <property type="component" value="Unassembled WGS sequence"/>
</dbReference>
<accession>A0A6J5C2F3</accession>
<feature type="region of interest" description="Disordered" evidence="1">
    <location>
        <begin position="96"/>
        <end position="116"/>
    </location>
</feature>